<dbReference type="STRING" id="570277.EZMO1_2839"/>
<evidence type="ECO:0000313" key="2">
    <source>
        <dbReference type="EMBL" id="AMO56885.1"/>
    </source>
</evidence>
<dbReference type="Proteomes" id="UP000071065">
    <property type="component" value="Chromosome"/>
</dbReference>
<evidence type="ECO:0000256" key="1">
    <source>
        <dbReference type="SAM" id="MobiDB-lite"/>
    </source>
</evidence>
<reference evidence="2 3" key="1">
    <citation type="journal article" date="2016" name="Front. Microbiol.">
        <title>Genomic Insight into the Host-Endosymbiont Relationship of Endozoicomonas montiporae CL-33(T) with its Coral Host.</title>
        <authorList>
            <person name="Ding J.-Y."/>
            <person name="Shiu J.-H."/>
            <person name="Chen W.-M."/>
            <person name="Chiang Y.-R."/>
            <person name="Tang S.-L."/>
        </authorList>
    </citation>
    <scope>NUCLEOTIDE SEQUENCE [LARGE SCALE GENOMIC DNA]</scope>
    <source>
        <strain evidence="2 3">CL-33</strain>
    </source>
</reference>
<name>A0A142BDQ9_9GAMM</name>
<gene>
    <name evidence="2" type="ORF">EZMO1_2839</name>
</gene>
<feature type="region of interest" description="Disordered" evidence="1">
    <location>
        <begin position="120"/>
        <end position="139"/>
    </location>
</feature>
<proteinExistence type="predicted"/>
<dbReference type="PATRIC" id="fig|570277.3.peg.3069"/>
<accession>A0A142BDQ9</accession>
<organism evidence="2 3">
    <name type="scientific">Endozoicomonas montiporae CL-33</name>
    <dbReference type="NCBI Taxonomy" id="570277"/>
    <lineage>
        <taxon>Bacteria</taxon>
        <taxon>Pseudomonadati</taxon>
        <taxon>Pseudomonadota</taxon>
        <taxon>Gammaproteobacteria</taxon>
        <taxon>Oceanospirillales</taxon>
        <taxon>Endozoicomonadaceae</taxon>
        <taxon>Endozoicomonas</taxon>
    </lineage>
</organism>
<protein>
    <submittedName>
        <fullName evidence="2">Uncharacterized protein</fullName>
    </submittedName>
</protein>
<feature type="compositionally biased region" description="Basic and acidic residues" evidence="1">
    <location>
        <begin position="354"/>
        <end position="364"/>
    </location>
</feature>
<feature type="region of interest" description="Disordered" evidence="1">
    <location>
        <begin position="340"/>
        <end position="395"/>
    </location>
</feature>
<sequence>MSSHAEHKSYNMLIPMLAMSYWHAAQNKPLIPKLNQASLTEQQFPKNSCPVDKIVSVVAPHYHQKTLEVFLANHYFWQSSGQNTFFELKAFHLPYSMTYVGPDGHCHQHWIIQGSAKQNTLTDIDPGDPENSNTELSLNDKSEVPLPFNVTRSLENHYDLDPIENPLTNLFPDPYPLTIKYSDSGIPVSFQDSIWLRMNPEESIILLASEFPAVVKVSHLTDETRPQFIAAESIDNATGNIHPVFRLYNKIQAQVSEDPLLRFLALIYGAAFHVLDNNGQSSYIIHRNGKLVFISQAVLRLWLSRYRQSRLESLYPEIFGPQLPAGGGWHEWNRYVRKKPVGEGQSRKGGNPGDRNRNRNDAHSARRPVPVKNNALPQDPARQARFVTSGKTGGKPSIELREISEQLKNAEQLCDAKEYDRSIGVLIRTALRMNSANIDKRHDLRKKLNGILNKAILKQMKTHVFGEAKRNNHQQAIQNLRALKIIPFDMLSEGHIVSMESAAHVSGIKLFEAKIDGLHKQLNAGADENQIRQKAMALYQSHRQVLSEVRRNGLAIAWCQSLRPLLDEISELQNNEPLRAFNKLGPNVIPYVDLLGSDHNSCTVTRRRVRAILPNVIDQTLTALEQDPTQLSRLLEFRIEWVLITAKQKRLIDETALEKLTTRLSTLQQSYSVSPEKHFQIRFRALYEQNHSEQEAEHQLKGSVLYLMNQVDNYLTKGDFGKAMGLIIAIHKETKNALPYGTKARLYNQLRAAAYPLLYDLTLVINARSALVNVPNIFNELKSRLGELDLQLAASQVYSLSWMGNLFVWVKVSY</sequence>
<evidence type="ECO:0000313" key="3">
    <source>
        <dbReference type="Proteomes" id="UP000071065"/>
    </source>
</evidence>
<dbReference type="EMBL" id="CP013251">
    <property type="protein sequence ID" value="AMO56885.1"/>
    <property type="molecule type" value="Genomic_DNA"/>
</dbReference>
<dbReference type="AlphaFoldDB" id="A0A142BDQ9"/>
<dbReference type="KEGG" id="emp:EZMO1_2839"/>